<gene>
    <name evidence="2" type="ORF">RGD00_00950</name>
</gene>
<dbReference type="RefSeq" id="WP_310455218.1">
    <property type="nucleotide sequence ID" value="NZ_JAVKPH010000001.1"/>
</dbReference>
<keyword evidence="1" id="KW-1133">Transmembrane helix</keyword>
<proteinExistence type="predicted"/>
<keyword evidence="1" id="KW-0472">Membrane</keyword>
<feature type="transmembrane region" description="Helical" evidence="1">
    <location>
        <begin position="54"/>
        <end position="78"/>
    </location>
</feature>
<organism evidence="2 3">
    <name type="scientific">Ruixingdingia sedimenti</name>
    <dbReference type="NCBI Taxonomy" id="3073604"/>
    <lineage>
        <taxon>Bacteria</taxon>
        <taxon>Pseudomonadati</taxon>
        <taxon>Pseudomonadota</taxon>
        <taxon>Alphaproteobacteria</taxon>
        <taxon>Rhodobacterales</taxon>
        <taxon>Paracoccaceae</taxon>
        <taxon>Ruixingdingia</taxon>
    </lineage>
</organism>
<name>A0ABU1F3D2_9RHOB</name>
<sequence length="97" mass="10402">MSITAAAVLFLVCWFLVFFIVLPLRLTTQGEAGDVVEGTPSSAPAGFIVRRKALITTVVAVVVWAVLSGIILSGVVSVRDFDFRGTMHPRPADDRGE</sequence>
<evidence type="ECO:0000256" key="1">
    <source>
        <dbReference type="SAM" id="Phobius"/>
    </source>
</evidence>
<protein>
    <submittedName>
        <fullName evidence="2">DUF1467 family protein</fullName>
    </submittedName>
</protein>
<evidence type="ECO:0000313" key="2">
    <source>
        <dbReference type="EMBL" id="MDR5651158.1"/>
    </source>
</evidence>
<dbReference type="EMBL" id="JAVKPH010000001">
    <property type="protein sequence ID" value="MDR5651158.1"/>
    <property type="molecule type" value="Genomic_DNA"/>
</dbReference>
<keyword evidence="1" id="KW-0812">Transmembrane</keyword>
<reference evidence="2 3" key="1">
    <citation type="submission" date="2023-09" db="EMBL/GenBank/DDBJ databases">
        <title>Xinfangfangia sedmenti sp. nov., isolated the sedment.</title>
        <authorList>
            <person name="Xu L."/>
        </authorList>
    </citation>
    <scope>NUCLEOTIDE SEQUENCE [LARGE SCALE GENOMIC DNA]</scope>
    <source>
        <strain evidence="2 3">LG-4</strain>
    </source>
</reference>
<dbReference type="InterPro" id="IPR009935">
    <property type="entry name" value="DUF1467"/>
</dbReference>
<comment type="caution">
    <text evidence="2">The sequence shown here is derived from an EMBL/GenBank/DDBJ whole genome shotgun (WGS) entry which is preliminary data.</text>
</comment>
<keyword evidence="3" id="KW-1185">Reference proteome</keyword>
<dbReference type="Proteomes" id="UP001247754">
    <property type="component" value="Unassembled WGS sequence"/>
</dbReference>
<accession>A0ABU1F3D2</accession>
<evidence type="ECO:0000313" key="3">
    <source>
        <dbReference type="Proteomes" id="UP001247754"/>
    </source>
</evidence>
<dbReference type="Pfam" id="PF07330">
    <property type="entry name" value="DUF1467"/>
    <property type="match status" value="1"/>
</dbReference>